<feature type="domain" description="DUF5060" evidence="3">
    <location>
        <begin position="38"/>
        <end position="103"/>
    </location>
</feature>
<dbReference type="PANTHER" id="PTHR37836">
    <property type="entry name" value="LMO1036 PROTEIN"/>
    <property type="match status" value="1"/>
</dbReference>
<dbReference type="Pfam" id="PF16586">
    <property type="entry name" value="DUF5060"/>
    <property type="match status" value="1"/>
</dbReference>
<dbReference type="Pfam" id="PF13204">
    <property type="entry name" value="Apiosidase"/>
    <property type="match status" value="1"/>
</dbReference>
<dbReference type="RefSeq" id="WP_146514594.1">
    <property type="nucleotide sequence ID" value="NZ_SJPI01000001.1"/>
</dbReference>
<evidence type="ECO:0000313" key="5">
    <source>
        <dbReference type="Proteomes" id="UP000316598"/>
    </source>
</evidence>
<name>A0A5C5WVK6_9BACT</name>
<feature type="domain" description="Apiosidase-like catalytic" evidence="2">
    <location>
        <begin position="170"/>
        <end position="422"/>
    </location>
</feature>
<sequence length="543" mass="62593" precursor="true">MRVPALLVLLQITLLVVALPSWAGEAQRHIDDQTIAARQWDVIDIQFNQALRADEGTETEFSATFSSDDGDQLEIPGFFDGQNGFVLRFTPPKPGSWKYVTRSSSTALDKKSGEIAAEPAASGRRGSIVVNENSPRQFHYQDGEAYYPIAFEFDWLFALDAENPTDIPLTRQWIDRLAENGFNQVVMNVFAYDVNWQKDDRLPKEYDYGNPRVFPFGGDNTHPDHSKLNIEYFQRLDRVIDYLDQKGIAAHLMIYVWNKKVNWPEANSDADNRYFDYVVKRYQAFPNLIWDISKEALGYGHNDVNYISQRIERLRKLDAYRRLVTVHDYSYCRRFPNKLDFISVQLWHAELYGTMRNVVKDFPGKPILNIEHGGYEDAPYVVFPGSYVSPETCLERAYQCVFAGTYPTHYWQNAAWNVIIPDVESLAPDDRPRLDYYRHLRTLVEKYRLGELIAGDTKCNSGFCLHNDDDLFVFYVPKENISIGPRLPKDAKGRKMKGTWFDPFTGTFSEPVEQTISQWPSFRKPEGDGFSVLVVDILPDNTP</sequence>
<evidence type="ECO:0000256" key="1">
    <source>
        <dbReference type="SAM" id="SignalP"/>
    </source>
</evidence>
<dbReference type="InterPro" id="IPR025277">
    <property type="entry name" value="Apiosidase-like_cat_dom"/>
</dbReference>
<dbReference type="Gene3D" id="3.20.20.80">
    <property type="entry name" value="Glycosidases"/>
    <property type="match status" value="1"/>
</dbReference>
<dbReference type="OrthoDB" id="127163at2"/>
<dbReference type="Gene3D" id="2.60.40.10">
    <property type="entry name" value="Immunoglobulins"/>
    <property type="match status" value="1"/>
</dbReference>
<reference evidence="4 5" key="1">
    <citation type="submission" date="2019-02" db="EMBL/GenBank/DDBJ databases">
        <title>Deep-cultivation of Planctomycetes and their phenomic and genomic characterization uncovers novel biology.</title>
        <authorList>
            <person name="Wiegand S."/>
            <person name="Jogler M."/>
            <person name="Boedeker C."/>
            <person name="Pinto D."/>
            <person name="Vollmers J."/>
            <person name="Rivas-Marin E."/>
            <person name="Kohn T."/>
            <person name="Peeters S.H."/>
            <person name="Heuer A."/>
            <person name="Rast P."/>
            <person name="Oberbeckmann S."/>
            <person name="Bunk B."/>
            <person name="Jeske O."/>
            <person name="Meyerdierks A."/>
            <person name="Storesund J.E."/>
            <person name="Kallscheuer N."/>
            <person name="Luecker S."/>
            <person name="Lage O.M."/>
            <person name="Pohl T."/>
            <person name="Merkel B.J."/>
            <person name="Hornburger P."/>
            <person name="Mueller R.-W."/>
            <person name="Bruemmer F."/>
            <person name="Labrenz M."/>
            <person name="Spormann A.M."/>
            <person name="Op Den Camp H."/>
            <person name="Overmann J."/>
            <person name="Amann R."/>
            <person name="Jetten M.S.M."/>
            <person name="Mascher T."/>
            <person name="Medema M.H."/>
            <person name="Devos D.P."/>
            <person name="Kaster A.-K."/>
            <person name="Ovreas L."/>
            <person name="Rohde M."/>
            <person name="Galperin M.Y."/>
            <person name="Jogler C."/>
        </authorList>
    </citation>
    <scope>NUCLEOTIDE SEQUENCE [LARGE SCALE GENOMIC DNA]</scope>
    <source>
        <strain evidence="4 5">Pla22</strain>
    </source>
</reference>
<evidence type="ECO:0000259" key="2">
    <source>
        <dbReference type="Pfam" id="PF13204"/>
    </source>
</evidence>
<proteinExistence type="predicted"/>
<accession>A0A5C5WVK6</accession>
<dbReference type="InterPro" id="IPR013783">
    <property type="entry name" value="Ig-like_fold"/>
</dbReference>
<dbReference type="AlphaFoldDB" id="A0A5C5WVK6"/>
<dbReference type="InterPro" id="IPR017853">
    <property type="entry name" value="GH"/>
</dbReference>
<dbReference type="Proteomes" id="UP000316598">
    <property type="component" value="Unassembled WGS sequence"/>
</dbReference>
<evidence type="ECO:0000259" key="3">
    <source>
        <dbReference type="Pfam" id="PF16586"/>
    </source>
</evidence>
<organism evidence="4 5">
    <name type="scientific">Rubripirellula amarantea</name>
    <dbReference type="NCBI Taxonomy" id="2527999"/>
    <lineage>
        <taxon>Bacteria</taxon>
        <taxon>Pseudomonadati</taxon>
        <taxon>Planctomycetota</taxon>
        <taxon>Planctomycetia</taxon>
        <taxon>Pirellulales</taxon>
        <taxon>Pirellulaceae</taxon>
        <taxon>Rubripirellula</taxon>
    </lineage>
</organism>
<keyword evidence="5" id="KW-1185">Reference proteome</keyword>
<gene>
    <name evidence="4" type="ORF">Pla22_22200</name>
</gene>
<evidence type="ECO:0000313" key="4">
    <source>
        <dbReference type="EMBL" id="TWT54570.1"/>
    </source>
</evidence>
<comment type="caution">
    <text evidence="4">The sequence shown here is derived from an EMBL/GenBank/DDBJ whole genome shotgun (WGS) entry which is preliminary data.</text>
</comment>
<feature type="chain" id="PRO_5022940444" evidence="1">
    <location>
        <begin position="24"/>
        <end position="543"/>
    </location>
</feature>
<dbReference type="SUPFAM" id="SSF51445">
    <property type="entry name" value="(Trans)glycosidases"/>
    <property type="match status" value="1"/>
</dbReference>
<dbReference type="InterPro" id="IPR032260">
    <property type="entry name" value="DUF5060"/>
</dbReference>
<keyword evidence="1" id="KW-0732">Signal</keyword>
<dbReference type="EMBL" id="SJPI01000001">
    <property type="protein sequence ID" value="TWT54570.1"/>
    <property type="molecule type" value="Genomic_DNA"/>
</dbReference>
<feature type="signal peptide" evidence="1">
    <location>
        <begin position="1"/>
        <end position="23"/>
    </location>
</feature>
<dbReference type="PANTHER" id="PTHR37836:SF2">
    <property type="entry name" value="DUF4038 DOMAIN-CONTAINING PROTEIN"/>
    <property type="match status" value="1"/>
</dbReference>
<protein>
    <submittedName>
        <fullName evidence="4">Putative endoglucanase</fullName>
    </submittedName>
</protein>